<dbReference type="RefSeq" id="WP_281911298.1">
    <property type="nucleotide sequence ID" value="NZ_AP026966.1"/>
</dbReference>
<dbReference type="EMBL" id="AP026966">
    <property type="protein sequence ID" value="BDT56573.1"/>
    <property type="molecule type" value="Genomic_DNA"/>
</dbReference>
<keyword evidence="5" id="KW-0862">Zinc</keyword>
<dbReference type="InterPro" id="IPR011049">
    <property type="entry name" value="Serralysin-like_metalloprot_C"/>
</dbReference>
<dbReference type="CDD" id="cd04277">
    <property type="entry name" value="ZnMc_serralysin_like"/>
    <property type="match status" value="1"/>
</dbReference>
<dbReference type="Pfam" id="PF00353">
    <property type="entry name" value="HemolysinCabind"/>
    <property type="match status" value="2"/>
</dbReference>
<sequence>MATVTDLTITPHSGLNHIDALLDIGPDWNYMIGVTPNTIYYTFDISSGNEVNQSTGRAVTGQAVFNTSQQTAARTAFSYLQQVTGIQFVETTNGSNAQIHLANLDLDGSQTTGLCSWNGAYSYIGNNVVGYKPDAYVYLDNVEWKAQNSNPLPGSQGYQTLLHELGHALGLKHPFHEGDEQDHIHLPFQQDNTGNTIMSYTDAGGPYSTFSPYDIAALNWLYGGDGLGGALGINADGRYITGTTGADRITGSAGNDRIVLLGGNDVVDGGGGTDTVVFSRGRSEYSFSENANGSLIASHATLGTVTLTNIELLAFTDGQYQRSQLTADTVAPPAPVLTVRKNAADYLPTGATPVFTGQVEPNAVVRVYYNDQVIAEGRTDASGVFSIVGNRFPDGRGYSVYATATDSAGNVSERSPLLSFNVDATPPVTPTSSMSLSPGGNQPVFSGTAEAGTTIQLFRLSDRVEIGRTAVNNDGTWKIDSPALPNGDYDVLAASVDIASNASSAANLLQFSINSALNLSGDAGNNRFTPGTGNNAVDGMGGIDTVVYAGASSNFTIARGVYGVTVTDKSGALGTDNLINVERIEFADGWKAIDIDGIGGQVYRLYEAVFGRPSDKTGMGYWIDRMEKGSSLLQVAKEFITNQPEFDKLYGANPSDGEFLTKLYANILDRAPDAAGYAYWVGRIVDSSREQILMEFSEGFENQAQVIGSISGGIDYTPWTGG</sequence>
<proteinExistence type="inferred from homology"/>
<gene>
    <name evidence="7" type="ORF">MasN3_00670</name>
</gene>
<evidence type="ECO:0000256" key="2">
    <source>
        <dbReference type="ARBA" id="ARBA00022670"/>
    </source>
</evidence>
<dbReference type="Gene3D" id="2.150.10.10">
    <property type="entry name" value="Serralysin-like metalloprotease, C-terminal"/>
    <property type="match status" value="1"/>
</dbReference>
<dbReference type="InterPro" id="IPR013783">
    <property type="entry name" value="Ig-like_fold"/>
</dbReference>
<dbReference type="Gene3D" id="2.60.40.10">
    <property type="entry name" value="Immunoglobulins"/>
    <property type="match status" value="2"/>
</dbReference>
<name>A0ABN6T5R4_9BURK</name>
<dbReference type="Gene3D" id="1.10.3130.20">
    <property type="entry name" value="Phycobilisome linker domain"/>
    <property type="match status" value="1"/>
</dbReference>
<keyword evidence="4" id="KW-0378">Hydrolase</keyword>
<dbReference type="InterPro" id="IPR034033">
    <property type="entry name" value="Serralysin-like"/>
</dbReference>
<evidence type="ECO:0000259" key="6">
    <source>
        <dbReference type="SMART" id="SM00235"/>
    </source>
</evidence>
<reference evidence="7" key="1">
    <citation type="submission" date="2022-11" db="EMBL/GenBank/DDBJ databases">
        <title>Isolation and characterization of PLA-degrading bacterium Massilia sp. from Antarctic soil.</title>
        <authorList>
            <person name="Sato K."/>
            <person name="Gomez-Fuentes C."/>
            <person name="Ahmad S.A."/>
            <person name="Zulkharnain A."/>
        </authorList>
    </citation>
    <scope>NUCLEOTIDE SEQUENCE</scope>
    <source>
        <strain evidence="7">N-3</strain>
    </source>
</reference>
<dbReference type="SUPFAM" id="SSF55486">
    <property type="entry name" value="Metalloproteases ('zincins'), catalytic domain"/>
    <property type="match status" value="1"/>
</dbReference>
<evidence type="ECO:0000256" key="3">
    <source>
        <dbReference type="ARBA" id="ARBA00022723"/>
    </source>
</evidence>
<evidence type="ECO:0000256" key="4">
    <source>
        <dbReference type="ARBA" id="ARBA00022801"/>
    </source>
</evidence>
<organism evidence="7 8">
    <name type="scientific">Massilia varians</name>
    <dbReference type="NCBI Taxonomy" id="457921"/>
    <lineage>
        <taxon>Bacteria</taxon>
        <taxon>Pseudomonadati</taxon>
        <taxon>Pseudomonadota</taxon>
        <taxon>Betaproteobacteria</taxon>
        <taxon>Burkholderiales</taxon>
        <taxon>Oxalobacteraceae</taxon>
        <taxon>Telluria group</taxon>
        <taxon>Massilia</taxon>
    </lineage>
</organism>
<keyword evidence="3" id="KW-0479">Metal-binding</keyword>
<evidence type="ECO:0000256" key="1">
    <source>
        <dbReference type="ARBA" id="ARBA00009490"/>
    </source>
</evidence>
<dbReference type="Pfam" id="PF00413">
    <property type="entry name" value="Peptidase_M10"/>
    <property type="match status" value="1"/>
</dbReference>
<dbReference type="Proteomes" id="UP001163336">
    <property type="component" value="Chromosome"/>
</dbReference>
<dbReference type="InterPro" id="IPR025282">
    <property type="entry name" value="DUF4214"/>
</dbReference>
<keyword evidence="2" id="KW-0645">Protease</keyword>
<evidence type="ECO:0000313" key="8">
    <source>
        <dbReference type="Proteomes" id="UP001163336"/>
    </source>
</evidence>
<dbReference type="InterPro" id="IPR038255">
    <property type="entry name" value="PBS_linker_sf"/>
</dbReference>
<dbReference type="InterPro" id="IPR044016">
    <property type="entry name" value="Big_13"/>
</dbReference>
<dbReference type="SMART" id="SM00235">
    <property type="entry name" value="ZnMc"/>
    <property type="match status" value="1"/>
</dbReference>
<feature type="domain" description="Peptidase metallopeptidase" evidence="6">
    <location>
        <begin position="24"/>
        <end position="224"/>
    </location>
</feature>
<dbReference type="Pfam" id="PF13946">
    <property type="entry name" value="DUF4214"/>
    <property type="match status" value="1"/>
</dbReference>
<comment type="similarity">
    <text evidence="1">Belongs to the peptidase M10B family.</text>
</comment>
<dbReference type="InterPro" id="IPR006026">
    <property type="entry name" value="Peptidase_Metallo"/>
</dbReference>
<dbReference type="Pfam" id="PF19077">
    <property type="entry name" value="Big_13"/>
    <property type="match status" value="2"/>
</dbReference>
<accession>A0ABN6T5R4</accession>
<dbReference type="InterPro" id="IPR024079">
    <property type="entry name" value="MetalloPept_cat_dom_sf"/>
</dbReference>
<dbReference type="SUPFAM" id="SSF51120">
    <property type="entry name" value="beta-Roll"/>
    <property type="match status" value="2"/>
</dbReference>
<evidence type="ECO:0000313" key="7">
    <source>
        <dbReference type="EMBL" id="BDT56573.1"/>
    </source>
</evidence>
<evidence type="ECO:0000256" key="5">
    <source>
        <dbReference type="ARBA" id="ARBA00022833"/>
    </source>
</evidence>
<protein>
    <recommendedName>
        <fullName evidence="6">Peptidase metallopeptidase domain-containing protein</fullName>
    </recommendedName>
</protein>
<dbReference type="InterPro" id="IPR001818">
    <property type="entry name" value="Pept_M10_metallopeptidase"/>
</dbReference>
<keyword evidence="8" id="KW-1185">Reference proteome</keyword>
<dbReference type="Gene3D" id="3.40.390.10">
    <property type="entry name" value="Collagenase (Catalytic Domain)"/>
    <property type="match status" value="1"/>
</dbReference>
<dbReference type="InterPro" id="IPR001343">
    <property type="entry name" value="Hemolysn_Ca-bd"/>
</dbReference>